<evidence type="ECO:0000256" key="3">
    <source>
        <dbReference type="ARBA" id="ARBA00022606"/>
    </source>
</evidence>
<evidence type="ECO:0000256" key="6">
    <source>
        <dbReference type="ARBA" id="ARBA00022989"/>
    </source>
</evidence>
<evidence type="ECO:0000256" key="4">
    <source>
        <dbReference type="ARBA" id="ARBA00022692"/>
    </source>
</evidence>
<reference evidence="11" key="1">
    <citation type="submission" date="2019-04" db="EMBL/GenBank/DDBJ databases">
        <authorList>
            <person name="Guo B."/>
            <person name="Lu P."/>
        </authorList>
    </citation>
    <scope>NUCLEOTIDE SEQUENCE</scope>
</reference>
<evidence type="ECO:0000256" key="7">
    <source>
        <dbReference type="ARBA" id="ARBA00023136"/>
    </source>
</evidence>
<evidence type="ECO:0000256" key="1">
    <source>
        <dbReference type="ARBA" id="ARBA00004651"/>
    </source>
</evidence>
<feature type="transmembrane region" description="Helical" evidence="10">
    <location>
        <begin position="103"/>
        <end position="120"/>
    </location>
</feature>
<dbReference type="EMBL" id="MK749054">
    <property type="protein sequence ID" value="QHN69151.1"/>
    <property type="molecule type" value="mRNA"/>
</dbReference>
<evidence type="ECO:0000256" key="2">
    <source>
        <dbReference type="ARBA" id="ARBA00022475"/>
    </source>
</evidence>
<evidence type="ECO:0000256" key="10">
    <source>
        <dbReference type="RuleBase" id="RU351113"/>
    </source>
</evidence>
<keyword evidence="2" id="KW-1003">Cell membrane</keyword>
<keyword evidence="3 10" id="KW-0716">Sensory transduction</keyword>
<evidence type="ECO:0000256" key="5">
    <source>
        <dbReference type="ARBA" id="ARBA00022725"/>
    </source>
</evidence>
<keyword evidence="9 10" id="KW-0807">Transducer</keyword>
<evidence type="ECO:0000256" key="9">
    <source>
        <dbReference type="ARBA" id="ARBA00023224"/>
    </source>
</evidence>
<dbReference type="GO" id="GO:0007165">
    <property type="term" value="P:signal transduction"/>
    <property type="evidence" value="ECO:0007669"/>
    <property type="project" value="UniProtKB-KW"/>
</dbReference>
<sequence length="366" mass="42461">MGLWPSDIDDRLFYFFFGFLTIHCCLEYAELFQYINDFESVISNLTESTTLTMALVKLGVCRLHAKRLCRVLDDIIDDYKDDRYKTQEERLVFLKYNEMVKSFIKFAIPSMCFAATMFYFKPLTGLMTSQSVKGNSSRLYVLPYRTRIFFEITESHTYVSIYAIEGLIVPLITCGYTGADCFLVTLVLHVCGQFSILALQVKNFAMDPHGYRHGIHQLTVNHLRLIRITKNINQAFSWMLLPQLLIAPVILCLSGCNLLNSSGGLEQRFNFLIFVMHSLCMTFVLFTYCYIGECLIKESTNFGDALYNSEWYDIPWEHAKLLVICIRQTQKPMELTAGRFYILSLQKFTYIIKTSMAYLSMLRTFL</sequence>
<dbReference type="AlphaFoldDB" id="A0A857N3E5"/>
<comment type="subcellular location">
    <subcellularLocation>
        <location evidence="1 10">Cell membrane</location>
        <topology evidence="1 10">Multi-pass membrane protein</topology>
    </subcellularLocation>
</comment>
<dbReference type="GO" id="GO:0005549">
    <property type="term" value="F:odorant binding"/>
    <property type="evidence" value="ECO:0007669"/>
    <property type="project" value="InterPro"/>
</dbReference>
<organism evidence="11">
    <name type="scientific">Sirex nitobei</name>
    <dbReference type="NCBI Taxonomy" id="1602346"/>
    <lineage>
        <taxon>Eukaryota</taxon>
        <taxon>Metazoa</taxon>
        <taxon>Ecdysozoa</taxon>
        <taxon>Arthropoda</taxon>
        <taxon>Hexapoda</taxon>
        <taxon>Insecta</taxon>
        <taxon>Pterygota</taxon>
        <taxon>Neoptera</taxon>
        <taxon>Endopterygota</taxon>
        <taxon>Hymenoptera</taxon>
        <taxon>Siricoidea</taxon>
        <taxon>Siricidae</taxon>
        <taxon>Sirex</taxon>
    </lineage>
</organism>
<feature type="transmembrane region" description="Helical" evidence="10">
    <location>
        <begin position="235"/>
        <end position="259"/>
    </location>
</feature>
<keyword evidence="8 10" id="KW-0675">Receptor</keyword>
<evidence type="ECO:0000256" key="8">
    <source>
        <dbReference type="ARBA" id="ARBA00023170"/>
    </source>
</evidence>
<evidence type="ECO:0000313" key="11">
    <source>
        <dbReference type="EMBL" id="QHN69151.1"/>
    </source>
</evidence>
<keyword evidence="5 10" id="KW-0552">Olfaction</keyword>
<accession>A0A857N3E5</accession>
<dbReference type="InterPro" id="IPR004117">
    <property type="entry name" value="7tm6_olfct_rcpt"/>
</dbReference>
<dbReference type="PANTHER" id="PTHR21137">
    <property type="entry name" value="ODORANT RECEPTOR"/>
    <property type="match status" value="1"/>
</dbReference>
<keyword evidence="4 10" id="KW-0812">Transmembrane</keyword>
<feature type="transmembrane region" description="Helical" evidence="10">
    <location>
        <begin position="12"/>
        <end position="29"/>
    </location>
</feature>
<dbReference type="GO" id="GO:0005886">
    <property type="term" value="C:plasma membrane"/>
    <property type="evidence" value="ECO:0007669"/>
    <property type="project" value="UniProtKB-SubCell"/>
</dbReference>
<keyword evidence="6 10" id="KW-1133">Transmembrane helix</keyword>
<comment type="caution">
    <text evidence="10">Lacks conserved residue(s) required for the propagation of feature annotation.</text>
</comment>
<keyword evidence="7 10" id="KW-0472">Membrane</keyword>
<name>A0A857N3E5_9HYME</name>
<proteinExistence type="evidence at transcript level"/>
<protein>
    <recommendedName>
        <fullName evidence="10">Odorant receptor</fullName>
    </recommendedName>
</protein>
<dbReference type="PANTHER" id="PTHR21137:SF35">
    <property type="entry name" value="ODORANT RECEPTOR 19A-RELATED"/>
    <property type="match status" value="1"/>
</dbReference>
<dbReference type="GO" id="GO:0004984">
    <property type="term" value="F:olfactory receptor activity"/>
    <property type="evidence" value="ECO:0007669"/>
    <property type="project" value="InterPro"/>
</dbReference>
<dbReference type="Pfam" id="PF02949">
    <property type="entry name" value="7tm_6"/>
    <property type="match status" value="1"/>
</dbReference>
<comment type="similarity">
    <text evidence="10">Belongs to the insect chemoreceptor superfamily. Heteromeric odorant receptor channel (TC 1.A.69) family.</text>
</comment>
<feature type="transmembrane region" description="Helical" evidence="10">
    <location>
        <begin position="271"/>
        <end position="291"/>
    </location>
</feature>